<feature type="active site" evidence="8">
    <location>
        <position position="306"/>
    </location>
</feature>
<dbReference type="Gene3D" id="2.20.28.60">
    <property type="match status" value="1"/>
</dbReference>
<evidence type="ECO:0000256" key="9">
    <source>
        <dbReference type="RuleBase" id="RU003370"/>
    </source>
</evidence>
<dbReference type="GO" id="GO:0005737">
    <property type="term" value="C:cytoplasm"/>
    <property type="evidence" value="ECO:0007669"/>
    <property type="project" value="InterPro"/>
</dbReference>
<dbReference type="EMBL" id="MPZM01000011">
    <property type="protein sequence ID" value="PPL16881.1"/>
    <property type="molecule type" value="Genomic_DNA"/>
</dbReference>
<dbReference type="PANTHER" id="PTHR42871">
    <property type="entry name" value="CITRATE SYNTHASE"/>
    <property type="match status" value="1"/>
</dbReference>
<dbReference type="FunFam" id="1.10.230.10:FF:000002">
    <property type="entry name" value="Citrate synthase"/>
    <property type="match status" value="1"/>
</dbReference>
<dbReference type="PRINTS" id="PR00143">
    <property type="entry name" value="CITRTSNTHASE"/>
</dbReference>
<evidence type="ECO:0000313" key="12">
    <source>
        <dbReference type="Proteomes" id="UP000242231"/>
    </source>
</evidence>
<dbReference type="InterPro" id="IPR010953">
    <property type="entry name" value="Citrate_synthase_typ-I"/>
</dbReference>
<evidence type="ECO:0000256" key="5">
    <source>
        <dbReference type="ARBA" id="ARBA00049288"/>
    </source>
</evidence>
<evidence type="ECO:0000256" key="6">
    <source>
        <dbReference type="NCBIfam" id="TIGR01798"/>
    </source>
</evidence>
<dbReference type="NCBIfam" id="NF004126">
    <property type="entry name" value="PRK05614.1"/>
    <property type="match status" value="1"/>
</dbReference>
<dbReference type="UniPathway" id="UPA00223">
    <property type="reaction ID" value="UER00717"/>
</dbReference>
<comment type="caution">
    <text evidence="11">The sequence shown here is derived from an EMBL/GenBank/DDBJ whole genome shotgun (WGS) entry which is preliminary data.</text>
</comment>
<keyword evidence="12" id="KW-1185">Reference proteome</keyword>
<evidence type="ECO:0000256" key="2">
    <source>
        <dbReference type="ARBA" id="ARBA00010566"/>
    </source>
</evidence>
<comment type="similarity">
    <text evidence="2 7 10">Belongs to the citrate synthase family.</text>
</comment>
<comment type="catalytic activity">
    <reaction evidence="5 9">
        <text>oxaloacetate + acetyl-CoA + H2O = citrate + CoA + H(+)</text>
        <dbReference type="Rhea" id="RHEA:16845"/>
        <dbReference type="ChEBI" id="CHEBI:15377"/>
        <dbReference type="ChEBI" id="CHEBI:15378"/>
        <dbReference type="ChEBI" id="CHEBI:16452"/>
        <dbReference type="ChEBI" id="CHEBI:16947"/>
        <dbReference type="ChEBI" id="CHEBI:57287"/>
        <dbReference type="ChEBI" id="CHEBI:57288"/>
        <dbReference type="EC" id="2.3.3.16"/>
    </reaction>
</comment>
<keyword evidence="3 9" id="KW-0816">Tricarboxylic acid cycle</keyword>
<dbReference type="CDD" id="cd06114">
    <property type="entry name" value="EcCS_like"/>
    <property type="match status" value="1"/>
</dbReference>
<dbReference type="InterPro" id="IPR019810">
    <property type="entry name" value="Citrate_synthase_AS"/>
</dbReference>
<dbReference type="InterPro" id="IPR002020">
    <property type="entry name" value="Citrate_synthase"/>
</dbReference>
<dbReference type="OrthoDB" id="9800864at2"/>
<dbReference type="InterPro" id="IPR036969">
    <property type="entry name" value="Citrate_synthase_sf"/>
</dbReference>
<organism evidence="11 12">
    <name type="scientific">Oceanisphaera arctica</name>
    <dbReference type="NCBI Taxonomy" id="641510"/>
    <lineage>
        <taxon>Bacteria</taxon>
        <taxon>Pseudomonadati</taxon>
        <taxon>Pseudomonadota</taxon>
        <taxon>Gammaproteobacteria</taxon>
        <taxon>Aeromonadales</taxon>
        <taxon>Aeromonadaceae</taxon>
        <taxon>Oceanisphaera</taxon>
    </lineage>
</organism>
<name>A0A2P5TN20_9GAMM</name>
<dbReference type="InterPro" id="IPR016142">
    <property type="entry name" value="Citrate_synth-like_lrg_a-sub"/>
</dbReference>
<dbReference type="InterPro" id="IPR016143">
    <property type="entry name" value="Citrate_synth-like_sm_a-sub"/>
</dbReference>
<dbReference type="InterPro" id="IPR024176">
    <property type="entry name" value="Citrate_synthase_bac-typ"/>
</dbReference>
<reference evidence="12" key="1">
    <citation type="submission" date="2016-11" db="EMBL/GenBank/DDBJ databases">
        <authorList>
            <person name="Sisinthy S."/>
            <person name="Ara S."/>
            <person name="Gundlapally S.R."/>
        </authorList>
    </citation>
    <scope>NUCLEOTIDE SEQUENCE [LARGE SCALE GENOMIC DNA]</scope>
    <source>
        <strain evidence="12">V1-41</strain>
    </source>
</reference>
<dbReference type="Pfam" id="PF00285">
    <property type="entry name" value="Citrate_synt"/>
    <property type="match status" value="1"/>
</dbReference>
<dbReference type="NCBIfam" id="TIGR01798">
    <property type="entry name" value="cit_synth_I"/>
    <property type="match status" value="1"/>
</dbReference>
<gene>
    <name evidence="11" type="ORF">UN63_07095</name>
</gene>
<dbReference type="Proteomes" id="UP000242231">
    <property type="component" value="Unassembled WGS sequence"/>
</dbReference>
<dbReference type="AlphaFoldDB" id="A0A2P5TN20"/>
<sequence length="428" mass="48080">MADQKATLHLPGKEPIELPIASGTAGYDVIDITTLGSHGYFTYDPGFMATASCQSEITYIDGDKGILLHRGYPIDQLAQNASYLEVCYLLLYGEAPTAKQFDQFQRLIMRHTMVHEQLSSFFKGYRRDAHPMAIVCGVIAGLSAFYHDPMDINNQEHREIAAHRMVAKMPTIAAMAYKYSIGQPFVYPRNDLSYAANFLQMMFAVPCEDYKVNPIVERAIDRIFTLHADHEQNASTSTVRLAGSSGANPFACIAAGIASLWGPAHGGANEACLMMLEEIGSVDRIPEFIDRAKDKDDPFRLMGFGHRVYKNFDPRATVMRDTCHEVLDDLKIEDPLLDVAMELERIALSDPYFVDRQLYPNVDFYSGIILKAIGIPTSMFTVIFALARTVGWMSHWNEMMSDTKQKIGRPRQLYTGAPEREFKSQVEK</sequence>
<evidence type="ECO:0000256" key="8">
    <source>
        <dbReference type="PIRSR" id="PIRSR001369-1"/>
    </source>
</evidence>
<dbReference type="PANTHER" id="PTHR42871:SF1">
    <property type="entry name" value="CITRATE SYNTHASE"/>
    <property type="match status" value="1"/>
</dbReference>
<dbReference type="GO" id="GO:0036440">
    <property type="term" value="F:citrate synthase activity"/>
    <property type="evidence" value="ECO:0007669"/>
    <property type="project" value="UniProtKB-EC"/>
</dbReference>
<protein>
    <recommendedName>
        <fullName evidence="6 7">Citrate synthase</fullName>
    </recommendedName>
</protein>
<dbReference type="SUPFAM" id="SSF48256">
    <property type="entry name" value="Citrate synthase"/>
    <property type="match status" value="1"/>
</dbReference>
<evidence type="ECO:0000256" key="4">
    <source>
        <dbReference type="ARBA" id="ARBA00022679"/>
    </source>
</evidence>
<feature type="active site" evidence="8">
    <location>
        <position position="363"/>
    </location>
</feature>
<keyword evidence="4 7" id="KW-0808">Transferase</keyword>
<dbReference type="PIRSF" id="PIRSF001369">
    <property type="entry name" value="Citrate_synth"/>
    <property type="match status" value="1"/>
</dbReference>
<dbReference type="RefSeq" id="WP_104486078.1">
    <property type="nucleotide sequence ID" value="NZ_BMYB01000012.1"/>
</dbReference>
<dbReference type="Gene3D" id="1.10.580.10">
    <property type="entry name" value="Citrate Synthase, domain 1"/>
    <property type="match status" value="1"/>
</dbReference>
<dbReference type="PROSITE" id="PS00480">
    <property type="entry name" value="CITRATE_SYNTHASE"/>
    <property type="match status" value="1"/>
</dbReference>
<evidence type="ECO:0000256" key="7">
    <source>
        <dbReference type="PIRNR" id="PIRNR001369"/>
    </source>
</evidence>
<dbReference type="Gene3D" id="1.10.230.10">
    <property type="entry name" value="Cytochrome P450-Terp, domain 2"/>
    <property type="match status" value="1"/>
</dbReference>
<evidence type="ECO:0000256" key="3">
    <source>
        <dbReference type="ARBA" id="ARBA00022532"/>
    </source>
</evidence>
<accession>A0A2P5TN20</accession>
<comment type="pathway">
    <text evidence="1 9">Carbohydrate metabolism; tricarboxylic acid cycle; isocitrate from oxaloacetate: step 1/2.</text>
</comment>
<evidence type="ECO:0000313" key="11">
    <source>
        <dbReference type="EMBL" id="PPL16881.1"/>
    </source>
</evidence>
<evidence type="ECO:0000256" key="1">
    <source>
        <dbReference type="ARBA" id="ARBA00004751"/>
    </source>
</evidence>
<dbReference type="GO" id="GO:0006099">
    <property type="term" value="P:tricarboxylic acid cycle"/>
    <property type="evidence" value="ECO:0007669"/>
    <property type="project" value="UniProtKB-UniRule"/>
</dbReference>
<proteinExistence type="inferred from homology"/>
<evidence type="ECO:0000256" key="10">
    <source>
        <dbReference type="RuleBase" id="RU003406"/>
    </source>
</evidence>